<dbReference type="SUPFAM" id="SSF55874">
    <property type="entry name" value="ATPase domain of HSP90 chaperone/DNA topoisomerase II/histidine kinase"/>
    <property type="match status" value="1"/>
</dbReference>
<dbReference type="CDD" id="cd16936">
    <property type="entry name" value="HATPase_RsbW-like"/>
    <property type="match status" value="1"/>
</dbReference>
<reference evidence="4 5" key="1">
    <citation type="journal article" date="2014" name="Int. J. Syst. Evol. Microbiol.">
        <title>Nocardia vulneris sp. nov., isolated from wounds of human patients in North America.</title>
        <authorList>
            <person name="Lasker B.A."/>
            <person name="Bell M."/>
            <person name="Klenk H.P."/>
            <person name="Sproer C."/>
            <person name="Schumann C."/>
            <person name="Schumann P."/>
            <person name="Brown J.M."/>
        </authorList>
    </citation>
    <scope>NUCLEOTIDE SEQUENCE [LARGE SCALE GENOMIC DNA]</scope>
    <source>
        <strain evidence="4 5">W9851</strain>
    </source>
</reference>
<evidence type="ECO:0000256" key="2">
    <source>
        <dbReference type="SAM" id="MobiDB-lite"/>
    </source>
</evidence>
<feature type="region of interest" description="Disordered" evidence="2">
    <location>
        <begin position="131"/>
        <end position="151"/>
    </location>
</feature>
<evidence type="ECO:0000259" key="3">
    <source>
        <dbReference type="Pfam" id="PF13581"/>
    </source>
</evidence>
<gene>
    <name evidence="4" type="ORF">FG87_04470</name>
</gene>
<keyword evidence="5" id="KW-1185">Reference proteome</keyword>
<protein>
    <recommendedName>
        <fullName evidence="3">Histidine kinase/HSP90-like ATPase domain-containing protein</fullName>
    </recommendedName>
</protein>
<evidence type="ECO:0000313" key="5">
    <source>
        <dbReference type="Proteomes" id="UP000031364"/>
    </source>
</evidence>
<sequence length="151" mass="16129">MDGLHQGVPSLQLEFGAVAEELGRVREALRSWLAQTGIEPHFAYDLLLAVNEACSNSIEHGHGGDGGPISLRATAGTVIRVVVSDTGHWLDRPPDRTTDRGRGLAMMRALVPDTRVTSGESGTTVEFVAPLGDASLPRDTDQEGFDRAGLR</sequence>
<accession>A0ABR4ZLH3</accession>
<dbReference type="InterPro" id="IPR050267">
    <property type="entry name" value="Anti-sigma-factor_SerPK"/>
</dbReference>
<dbReference type="Pfam" id="PF13581">
    <property type="entry name" value="HATPase_c_2"/>
    <property type="match status" value="1"/>
</dbReference>
<dbReference type="Gene3D" id="3.30.565.10">
    <property type="entry name" value="Histidine kinase-like ATPase, C-terminal domain"/>
    <property type="match status" value="1"/>
</dbReference>
<organism evidence="4 5">
    <name type="scientific">Nocardia vulneris</name>
    <dbReference type="NCBI Taxonomy" id="1141657"/>
    <lineage>
        <taxon>Bacteria</taxon>
        <taxon>Bacillati</taxon>
        <taxon>Actinomycetota</taxon>
        <taxon>Actinomycetes</taxon>
        <taxon>Mycobacteriales</taxon>
        <taxon>Nocardiaceae</taxon>
        <taxon>Nocardia</taxon>
    </lineage>
</organism>
<feature type="compositionally biased region" description="Basic and acidic residues" evidence="2">
    <location>
        <begin position="136"/>
        <end position="151"/>
    </location>
</feature>
<proteinExistence type="predicted"/>
<feature type="domain" description="Histidine kinase/HSP90-like ATPase" evidence="3">
    <location>
        <begin position="19"/>
        <end position="127"/>
    </location>
</feature>
<dbReference type="PANTHER" id="PTHR35526:SF3">
    <property type="entry name" value="ANTI-SIGMA-F FACTOR RSBW"/>
    <property type="match status" value="1"/>
</dbReference>
<dbReference type="InterPro" id="IPR036890">
    <property type="entry name" value="HATPase_C_sf"/>
</dbReference>
<dbReference type="InterPro" id="IPR003594">
    <property type="entry name" value="HATPase_dom"/>
</dbReference>
<keyword evidence="1" id="KW-0723">Serine/threonine-protein kinase</keyword>
<keyword evidence="1" id="KW-0808">Transferase</keyword>
<comment type="caution">
    <text evidence="4">The sequence shown here is derived from an EMBL/GenBank/DDBJ whole genome shotgun (WGS) entry which is preliminary data.</text>
</comment>
<dbReference type="PANTHER" id="PTHR35526">
    <property type="entry name" value="ANTI-SIGMA-F FACTOR RSBW-RELATED"/>
    <property type="match status" value="1"/>
</dbReference>
<dbReference type="Proteomes" id="UP000031364">
    <property type="component" value="Unassembled WGS sequence"/>
</dbReference>
<dbReference type="EMBL" id="JNFP01000004">
    <property type="protein sequence ID" value="KIA66065.1"/>
    <property type="molecule type" value="Genomic_DNA"/>
</dbReference>
<name>A0ABR4ZLH3_9NOCA</name>
<evidence type="ECO:0000313" key="4">
    <source>
        <dbReference type="EMBL" id="KIA66065.1"/>
    </source>
</evidence>
<keyword evidence="1" id="KW-0418">Kinase</keyword>
<evidence type="ECO:0000256" key="1">
    <source>
        <dbReference type="ARBA" id="ARBA00022527"/>
    </source>
</evidence>
<dbReference type="RefSeq" id="WP_043665007.1">
    <property type="nucleotide sequence ID" value="NZ_BDCI01000002.1"/>
</dbReference>